<dbReference type="InterPro" id="IPR001192">
    <property type="entry name" value="PI-PLC_fam"/>
</dbReference>
<dbReference type="Pfam" id="PF00168">
    <property type="entry name" value="C2"/>
    <property type="match status" value="1"/>
</dbReference>
<keyword evidence="2" id="KW-0378">Hydrolase</keyword>
<protein>
    <recommendedName>
        <fullName evidence="2">Phosphoinositide phospholipase C</fullName>
        <ecNumber evidence="2">3.1.4.11</ecNumber>
    </recommendedName>
</protein>
<dbReference type="PANTHER" id="PTHR10336">
    <property type="entry name" value="PHOSPHOINOSITIDE-SPECIFIC PHOSPHOLIPASE C FAMILY PROTEIN"/>
    <property type="match status" value="1"/>
</dbReference>
<dbReference type="PROSITE" id="PS50004">
    <property type="entry name" value="C2"/>
    <property type="match status" value="1"/>
</dbReference>
<feature type="domain" description="C2" evidence="3">
    <location>
        <begin position="380"/>
        <end position="505"/>
    </location>
</feature>
<dbReference type="EC" id="3.1.4.11" evidence="2"/>
<gene>
    <name evidence="5" type="ORF">DFJ43DRAFT_1213716</name>
</gene>
<evidence type="ECO:0000313" key="6">
    <source>
        <dbReference type="Proteomes" id="UP001176059"/>
    </source>
</evidence>
<dbReference type="SMART" id="SM00149">
    <property type="entry name" value="PLCYc"/>
    <property type="match status" value="1"/>
</dbReference>
<keyword evidence="1" id="KW-0807">Transducer</keyword>
<dbReference type="SUPFAM" id="SSF49562">
    <property type="entry name" value="C2 domain (Calcium/lipid-binding domain, CaLB)"/>
    <property type="match status" value="1"/>
</dbReference>
<evidence type="ECO:0000313" key="5">
    <source>
        <dbReference type="EMBL" id="KAJ3714886.1"/>
    </source>
</evidence>
<dbReference type="GO" id="GO:0004435">
    <property type="term" value="F:phosphatidylinositol-4,5-bisphosphate phospholipase C activity"/>
    <property type="evidence" value="ECO:0007669"/>
    <property type="project" value="UniProtKB-EC"/>
</dbReference>
<dbReference type="GO" id="GO:0016042">
    <property type="term" value="P:lipid catabolic process"/>
    <property type="evidence" value="ECO:0007669"/>
    <property type="project" value="UniProtKB-KW"/>
</dbReference>
<accession>A0AA38MUX1</accession>
<organism evidence="5 6">
    <name type="scientific">Lentinula guzmanii</name>
    <dbReference type="NCBI Taxonomy" id="2804957"/>
    <lineage>
        <taxon>Eukaryota</taxon>
        <taxon>Fungi</taxon>
        <taxon>Dikarya</taxon>
        <taxon>Basidiomycota</taxon>
        <taxon>Agaricomycotina</taxon>
        <taxon>Agaricomycetes</taxon>
        <taxon>Agaricomycetidae</taxon>
        <taxon>Agaricales</taxon>
        <taxon>Marasmiineae</taxon>
        <taxon>Omphalotaceae</taxon>
        <taxon>Lentinula</taxon>
    </lineage>
</organism>
<keyword evidence="2" id="KW-0442">Lipid degradation</keyword>
<dbReference type="InterPro" id="IPR001711">
    <property type="entry name" value="PLipase_C_Pinositol-sp_Y"/>
</dbReference>
<dbReference type="SMART" id="SM00148">
    <property type="entry name" value="PLCXc"/>
    <property type="match status" value="1"/>
</dbReference>
<dbReference type="Proteomes" id="UP001176059">
    <property type="component" value="Unassembled WGS sequence"/>
</dbReference>
<dbReference type="InterPro" id="IPR000909">
    <property type="entry name" value="PLipase_C_PInositol-sp_X_dom"/>
</dbReference>
<dbReference type="PROSITE" id="PS50007">
    <property type="entry name" value="PIPLC_X_DOMAIN"/>
    <property type="match status" value="1"/>
</dbReference>
<reference evidence="5" key="1">
    <citation type="submission" date="2022-08" db="EMBL/GenBank/DDBJ databases">
        <authorList>
            <consortium name="DOE Joint Genome Institute"/>
            <person name="Min B."/>
            <person name="Sierra-Patev S."/>
            <person name="Naranjo-Ortiz M."/>
            <person name="Looney B."/>
            <person name="Konkel Z."/>
            <person name="Slot J.C."/>
            <person name="Sakamoto Y."/>
            <person name="Steenwyk J.L."/>
            <person name="Rokas A."/>
            <person name="Carro J."/>
            <person name="Camarero S."/>
            <person name="Ferreira P."/>
            <person name="Molpeceres G."/>
            <person name="Ruiz-duenas F.J."/>
            <person name="Serrano A."/>
            <person name="Henrissat B."/>
            <person name="Drula E."/>
            <person name="Hughes K.W."/>
            <person name="Mata J.L."/>
            <person name="Ishikawa N.K."/>
            <person name="Vargas-Isla R."/>
            <person name="Ushijima S."/>
            <person name="Smith C.A."/>
            <person name="Ahrendt S."/>
            <person name="Andreopoulos W."/>
            <person name="He G."/>
            <person name="LaButti K."/>
            <person name="Lipzen A."/>
            <person name="Ng V."/>
            <person name="Riley R."/>
            <person name="Sandor L."/>
            <person name="Barry K."/>
            <person name="Martinez A.T."/>
            <person name="Xiao Y."/>
            <person name="Gibbons J.G."/>
            <person name="Terashima K."/>
            <person name="Hibbett D.S."/>
            <person name="Grigoriev I.V."/>
        </authorList>
    </citation>
    <scope>NUCLEOTIDE SEQUENCE</scope>
    <source>
        <strain evidence="5">ET3784</strain>
    </source>
</reference>
<reference evidence="5" key="2">
    <citation type="journal article" date="2023" name="Proc. Natl. Acad. Sci. U.S.A.">
        <title>A global phylogenomic analysis of the shiitake genus Lentinula.</title>
        <authorList>
            <person name="Sierra-Patev S."/>
            <person name="Min B."/>
            <person name="Naranjo-Ortiz M."/>
            <person name="Looney B."/>
            <person name="Konkel Z."/>
            <person name="Slot J.C."/>
            <person name="Sakamoto Y."/>
            <person name="Steenwyk J.L."/>
            <person name="Rokas A."/>
            <person name="Carro J."/>
            <person name="Camarero S."/>
            <person name="Ferreira P."/>
            <person name="Molpeceres G."/>
            <person name="Ruiz-Duenas F.J."/>
            <person name="Serrano A."/>
            <person name="Henrissat B."/>
            <person name="Drula E."/>
            <person name="Hughes K.W."/>
            <person name="Mata J.L."/>
            <person name="Ishikawa N.K."/>
            <person name="Vargas-Isla R."/>
            <person name="Ushijima S."/>
            <person name="Smith C.A."/>
            <person name="Donoghue J."/>
            <person name="Ahrendt S."/>
            <person name="Andreopoulos W."/>
            <person name="He G."/>
            <person name="LaButti K."/>
            <person name="Lipzen A."/>
            <person name="Ng V."/>
            <person name="Riley R."/>
            <person name="Sandor L."/>
            <person name="Barry K."/>
            <person name="Martinez A.T."/>
            <person name="Xiao Y."/>
            <person name="Gibbons J.G."/>
            <person name="Terashima K."/>
            <person name="Grigoriev I.V."/>
            <person name="Hibbett D."/>
        </authorList>
    </citation>
    <scope>NUCLEOTIDE SEQUENCE</scope>
    <source>
        <strain evidence="5">ET3784</strain>
    </source>
</reference>
<evidence type="ECO:0000259" key="3">
    <source>
        <dbReference type="PROSITE" id="PS50004"/>
    </source>
</evidence>
<evidence type="ECO:0000256" key="1">
    <source>
        <dbReference type="ARBA" id="ARBA00023224"/>
    </source>
</evidence>
<comment type="catalytic activity">
    <reaction evidence="2">
        <text>a 1,2-diacyl-sn-glycero-3-phospho-(1D-myo-inositol-4,5-bisphosphate) + H2O = 1D-myo-inositol 1,4,5-trisphosphate + a 1,2-diacyl-sn-glycerol + H(+)</text>
        <dbReference type="Rhea" id="RHEA:33179"/>
        <dbReference type="ChEBI" id="CHEBI:15377"/>
        <dbReference type="ChEBI" id="CHEBI:15378"/>
        <dbReference type="ChEBI" id="CHEBI:17815"/>
        <dbReference type="ChEBI" id="CHEBI:58456"/>
        <dbReference type="ChEBI" id="CHEBI:203600"/>
        <dbReference type="EC" id="3.1.4.11"/>
    </reaction>
</comment>
<dbReference type="SUPFAM" id="SSF51695">
    <property type="entry name" value="PLC-like phosphodiesterases"/>
    <property type="match status" value="1"/>
</dbReference>
<keyword evidence="2" id="KW-0443">Lipid metabolism</keyword>
<feature type="domain" description="PI-PLC Y-box" evidence="4">
    <location>
        <begin position="273"/>
        <end position="388"/>
    </location>
</feature>
<dbReference type="PROSITE" id="PS50008">
    <property type="entry name" value="PIPLC_Y_DOMAIN"/>
    <property type="match status" value="1"/>
</dbReference>
<dbReference type="AlphaFoldDB" id="A0AA38MUX1"/>
<evidence type="ECO:0000259" key="4">
    <source>
        <dbReference type="PROSITE" id="PS50008"/>
    </source>
</evidence>
<keyword evidence="6" id="KW-1185">Reference proteome</keyword>
<sequence>MGSQLHAQLNEYYRVDYEHNVHPSQGESLPLGSAIEEYIQSNLNTTKEELSRLPILSPPEWDDSHPLTHYFVSSSHNTYLLSRQLVGRASAESYTHALSRGARCVEIDVWPSSSSEGLVVTHGYTLTKGVSFRKVCEAIGEGVDALGPDAWPVLVSLECHVGPKGQQNMVNILKSAWGEKLVVGRLQNDDSHDQEDDNVIVSPRYSKGKIILMVEYYPPNNFAQIEAEEEVEEQIDEIDPILEHFSTESIIEGEDLPQVLIGEVERGKISDELAALGYYARSWKPSMGWLQQELVDPRHILINISETNILSLLPTQLDPLIQHARLHLRRIFPKGTRIRSSNMDVLKFWRNGSHVVSLNWQTVDTSMQINEAMFVDSPGWVLKPNAQRMLDQESGKFKLSAEIVGLSSLILPKGRQDKTCNVYVEAELYHNLQDQKWKSKTVATTEDGDVMWNENLVWEFDRDELAFIRLRVRENRRLEKDLDLALFCARVDHLQQGWRLAYLLNMDGRATGATLLVNFELTQ</sequence>
<dbReference type="GO" id="GO:0051209">
    <property type="term" value="P:release of sequestered calcium ion into cytosol"/>
    <property type="evidence" value="ECO:0007669"/>
    <property type="project" value="TreeGrafter"/>
</dbReference>
<dbReference type="Gene3D" id="2.60.40.150">
    <property type="entry name" value="C2 domain"/>
    <property type="match status" value="1"/>
</dbReference>
<dbReference type="InterPro" id="IPR035892">
    <property type="entry name" value="C2_domain_sf"/>
</dbReference>
<dbReference type="Pfam" id="PF00387">
    <property type="entry name" value="PI-PLC-Y"/>
    <property type="match status" value="1"/>
</dbReference>
<dbReference type="InterPro" id="IPR000008">
    <property type="entry name" value="C2_dom"/>
</dbReference>
<name>A0AA38MUX1_9AGAR</name>
<dbReference type="PANTHER" id="PTHR10336:SF169">
    <property type="entry name" value="PHOSPHOINOSITIDE PHOSPHOLIPASE C"/>
    <property type="match status" value="1"/>
</dbReference>
<dbReference type="InterPro" id="IPR017946">
    <property type="entry name" value="PLC-like_Pdiesterase_TIM-brl"/>
</dbReference>
<dbReference type="EMBL" id="JANVFO010000088">
    <property type="protein sequence ID" value="KAJ3714886.1"/>
    <property type="molecule type" value="Genomic_DNA"/>
</dbReference>
<comment type="caution">
    <text evidence="5">The sequence shown here is derived from an EMBL/GenBank/DDBJ whole genome shotgun (WGS) entry which is preliminary data.</text>
</comment>
<evidence type="ECO:0000256" key="2">
    <source>
        <dbReference type="RuleBase" id="RU361133"/>
    </source>
</evidence>
<dbReference type="Pfam" id="PF00388">
    <property type="entry name" value="PI-PLC-X"/>
    <property type="match status" value="1"/>
</dbReference>
<proteinExistence type="predicted"/>
<dbReference type="GO" id="GO:0048015">
    <property type="term" value="P:phosphatidylinositol-mediated signaling"/>
    <property type="evidence" value="ECO:0007669"/>
    <property type="project" value="TreeGrafter"/>
</dbReference>
<dbReference type="CDD" id="cd00275">
    <property type="entry name" value="C2_PLC_like"/>
    <property type="match status" value="1"/>
</dbReference>
<dbReference type="PRINTS" id="PR00390">
    <property type="entry name" value="PHPHLIPASEC"/>
</dbReference>
<dbReference type="Gene3D" id="3.20.20.190">
    <property type="entry name" value="Phosphatidylinositol (PI) phosphodiesterase"/>
    <property type="match status" value="1"/>
</dbReference>